<accession>G0WC58</accession>
<dbReference type="InterPro" id="IPR036871">
    <property type="entry name" value="PX_dom_sf"/>
</dbReference>
<dbReference type="Gene3D" id="3.30.1520.10">
    <property type="entry name" value="Phox-like domain"/>
    <property type="match status" value="1"/>
</dbReference>
<evidence type="ECO:0000256" key="5">
    <source>
        <dbReference type="ARBA" id="ARBA00022448"/>
    </source>
</evidence>
<evidence type="ECO:0000256" key="2">
    <source>
        <dbReference type="ARBA" id="ARBA00004496"/>
    </source>
</evidence>
<dbReference type="GO" id="GO:0005794">
    <property type="term" value="C:Golgi apparatus"/>
    <property type="evidence" value="ECO:0007669"/>
    <property type="project" value="UniProtKB-SubCell"/>
</dbReference>
<dbReference type="GeneID" id="11497156"/>
<evidence type="ECO:0000256" key="3">
    <source>
        <dbReference type="ARBA" id="ARBA00004555"/>
    </source>
</evidence>
<dbReference type="GO" id="GO:0042147">
    <property type="term" value="P:retrograde transport, endosome to Golgi"/>
    <property type="evidence" value="ECO:0007669"/>
    <property type="project" value="EnsemblFungi"/>
</dbReference>
<evidence type="ECO:0000256" key="7">
    <source>
        <dbReference type="ARBA" id="ARBA00022553"/>
    </source>
</evidence>
<feature type="domain" description="PX" evidence="12">
    <location>
        <begin position="317"/>
        <end position="432"/>
    </location>
</feature>
<protein>
    <recommendedName>
        <fullName evidence="12">PX domain-containing protein</fullName>
    </recommendedName>
</protein>
<keyword evidence="5" id="KW-0813">Transport</keyword>
<dbReference type="STRING" id="1071378.G0WC58"/>
<feature type="compositionally biased region" description="Basic and acidic residues" evidence="11">
    <location>
        <begin position="288"/>
        <end position="311"/>
    </location>
</feature>
<evidence type="ECO:0000256" key="8">
    <source>
        <dbReference type="ARBA" id="ARBA00022927"/>
    </source>
</evidence>
<dbReference type="EMBL" id="HE580272">
    <property type="protein sequence ID" value="CCD25369.1"/>
    <property type="molecule type" value="Genomic_DNA"/>
</dbReference>
<dbReference type="PROSITE" id="PS50195">
    <property type="entry name" value="PX"/>
    <property type="match status" value="1"/>
</dbReference>
<dbReference type="GO" id="GO:0005829">
    <property type="term" value="C:cytosol"/>
    <property type="evidence" value="ECO:0007669"/>
    <property type="project" value="EnsemblFungi"/>
</dbReference>
<dbReference type="OMA" id="FMENRRF"/>
<gene>
    <name evidence="13" type="primary">NDAI0F00500</name>
    <name evidence="13" type="ordered locus">NDAI_0F00500</name>
</gene>
<keyword evidence="10" id="KW-0472">Membrane</keyword>
<feature type="region of interest" description="Disordered" evidence="11">
    <location>
        <begin position="267"/>
        <end position="311"/>
    </location>
</feature>
<dbReference type="PANTHER" id="PTHR10555">
    <property type="entry name" value="SORTING NEXIN"/>
    <property type="match status" value="1"/>
</dbReference>
<dbReference type="KEGG" id="ndi:NDAI_0F00500"/>
<dbReference type="SUPFAM" id="SSF64268">
    <property type="entry name" value="PX domain"/>
    <property type="match status" value="1"/>
</dbReference>
<dbReference type="GO" id="GO:0140312">
    <property type="term" value="F:cargo adaptor activity"/>
    <property type="evidence" value="ECO:0007669"/>
    <property type="project" value="EnsemblFungi"/>
</dbReference>
<evidence type="ECO:0000256" key="6">
    <source>
        <dbReference type="ARBA" id="ARBA00022490"/>
    </source>
</evidence>
<dbReference type="GO" id="GO:0032266">
    <property type="term" value="F:phosphatidylinositol-3-phosphate binding"/>
    <property type="evidence" value="ECO:0007669"/>
    <property type="project" value="EnsemblFungi"/>
</dbReference>
<dbReference type="Pfam" id="PF09325">
    <property type="entry name" value="Vps5"/>
    <property type="match status" value="1"/>
</dbReference>
<evidence type="ECO:0000256" key="9">
    <source>
        <dbReference type="ARBA" id="ARBA00023034"/>
    </source>
</evidence>
<keyword evidence="9" id="KW-0333">Golgi apparatus</keyword>
<feature type="region of interest" description="Disordered" evidence="11">
    <location>
        <begin position="196"/>
        <end position="224"/>
    </location>
</feature>
<dbReference type="PANTHER" id="PTHR10555:SF170">
    <property type="entry name" value="FI18122P1"/>
    <property type="match status" value="1"/>
</dbReference>
<dbReference type="GO" id="GO:0030905">
    <property type="term" value="C:retromer, tubulation complex"/>
    <property type="evidence" value="ECO:0007669"/>
    <property type="project" value="EnsemblFungi"/>
</dbReference>
<feature type="compositionally biased region" description="Acidic residues" evidence="11">
    <location>
        <begin position="209"/>
        <end position="224"/>
    </location>
</feature>
<sequence length="717" mass="82243">MDFDNSLDDALKAPVWDDLNPTPQQQHDKEEEQTPLVGDVPKELSDTFADLSVSNNNYLNPMIDTITSEEQHGIEPQNLSSTWEGHKQNTVAPEEKHKADLINSLAPEEDPFDDLNHRYDPPILSKNHDASTILTADGSLFTKNELNGPFSSISDDGLFSGVPKGVDIKFQPVRKIAKPHILFDSTTILQHAKRVGEITTQRKSQDNQDNNEEMEEDIDPLGENAMDDEFVDEPLEEKKLSDNPNGQSEQEHNILHKVNEPLYVLSPKKGSTVNESEKNALETNTTMEKTHEQVPDQKSKPQIEKEKETEEKEIPLVDFKIEVKDPIKVGELTSMHVEYTIIAESTLIESSYAQVTRRYRDFRWLYRQLQNNHLGKVIPPPPEKQAIRRFSGDFIENRRIQMENMLICIATDTILQNDPDFLLFLTSTNFPYDCKNRENLTGSNASNDSNDLSEIYISPIQLFGSEDGIRIIRNGGIDAEVNKGFMGMSFSSAPKYTEIDTFFIEQGKSIDDLEEQLKHIYTHLDLLETQRNELAIAMDDFVSLMHSLADLNVTEKSSDVLINFEEIQKEIKVSLERNSLQESIIMGASIDNYMRALASVKAIFNQRAKLGYFSLVVEEERNKKRIQGEKLQKTINPQGDNKKLELIKFEYRLLNTRLRIIRNKWNEVGEKIKLEVKKFDKEKINEFRNSIEISLESSIEAQKECIELWETFYKNNL</sequence>
<dbReference type="Proteomes" id="UP000000689">
    <property type="component" value="Chromosome 6"/>
</dbReference>
<keyword evidence="8" id="KW-0653">Protein transport</keyword>
<dbReference type="InterPro" id="IPR001683">
    <property type="entry name" value="PX_dom"/>
</dbReference>
<comment type="similarity">
    <text evidence="4">Belongs to the sorting nexin family.</text>
</comment>
<dbReference type="Gene3D" id="1.20.1270.60">
    <property type="entry name" value="Arfaptin homology (AH) domain/BAR domain"/>
    <property type="match status" value="1"/>
</dbReference>
<dbReference type="GO" id="GO:0015031">
    <property type="term" value="P:protein transport"/>
    <property type="evidence" value="ECO:0007669"/>
    <property type="project" value="UniProtKB-KW"/>
</dbReference>
<proteinExistence type="inferred from homology"/>
<comment type="subcellular location">
    <subcellularLocation>
        <location evidence="2">Cytoplasm</location>
    </subcellularLocation>
    <subcellularLocation>
        <location evidence="3">Golgi apparatus</location>
    </subcellularLocation>
    <subcellularLocation>
        <location evidence="1">Membrane</location>
        <topology evidence="1">Peripheral membrane protein</topology>
        <orientation evidence="1">Cytoplasmic side</orientation>
    </subcellularLocation>
</comment>
<evidence type="ECO:0000313" key="13">
    <source>
        <dbReference type="EMBL" id="CCD25369.1"/>
    </source>
</evidence>
<evidence type="ECO:0000256" key="1">
    <source>
        <dbReference type="ARBA" id="ARBA00004287"/>
    </source>
</evidence>
<evidence type="ECO:0000256" key="11">
    <source>
        <dbReference type="SAM" id="MobiDB-lite"/>
    </source>
</evidence>
<evidence type="ECO:0000313" key="14">
    <source>
        <dbReference type="Proteomes" id="UP000000689"/>
    </source>
</evidence>
<dbReference type="InterPro" id="IPR015404">
    <property type="entry name" value="Vps5_C"/>
</dbReference>
<dbReference type="OrthoDB" id="271164at2759"/>
<dbReference type="SMART" id="SM00312">
    <property type="entry name" value="PX"/>
    <property type="match status" value="1"/>
</dbReference>
<dbReference type="RefSeq" id="XP_003670612.1">
    <property type="nucleotide sequence ID" value="XM_003670564.1"/>
</dbReference>
<dbReference type="HOGENOM" id="CLU_021752_0_0_1"/>
<keyword evidence="14" id="KW-1185">Reference proteome</keyword>
<evidence type="ECO:0000259" key="12">
    <source>
        <dbReference type="PROSITE" id="PS50195"/>
    </source>
</evidence>
<dbReference type="GO" id="GO:0045053">
    <property type="term" value="P:protein retention in Golgi apparatus"/>
    <property type="evidence" value="ECO:0007669"/>
    <property type="project" value="EnsemblFungi"/>
</dbReference>
<name>G0WC58_NAUDC</name>
<feature type="region of interest" description="Disordered" evidence="11">
    <location>
        <begin position="1"/>
        <end position="37"/>
    </location>
</feature>
<dbReference type="eggNOG" id="KOG2273">
    <property type="taxonomic scope" value="Eukaryota"/>
</dbReference>
<dbReference type="InterPro" id="IPR027267">
    <property type="entry name" value="AH/BAR_dom_sf"/>
</dbReference>
<keyword evidence="7" id="KW-0597">Phosphoprotein</keyword>
<keyword evidence="6" id="KW-0963">Cytoplasm</keyword>
<dbReference type="Pfam" id="PF00787">
    <property type="entry name" value="PX"/>
    <property type="match status" value="1"/>
</dbReference>
<organism evidence="13 14">
    <name type="scientific">Naumovozyma dairenensis (strain ATCC 10597 / BCRC 20456 / CBS 421 / NBRC 0211 / NRRL Y-12639)</name>
    <name type="common">Saccharomyces dairenensis</name>
    <dbReference type="NCBI Taxonomy" id="1071378"/>
    <lineage>
        <taxon>Eukaryota</taxon>
        <taxon>Fungi</taxon>
        <taxon>Dikarya</taxon>
        <taxon>Ascomycota</taxon>
        <taxon>Saccharomycotina</taxon>
        <taxon>Saccharomycetes</taxon>
        <taxon>Saccharomycetales</taxon>
        <taxon>Saccharomycetaceae</taxon>
        <taxon>Naumovozyma</taxon>
    </lineage>
</organism>
<evidence type="ECO:0000256" key="4">
    <source>
        <dbReference type="ARBA" id="ARBA00010883"/>
    </source>
</evidence>
<dbReference type="AlphaFoldDB" id="G0WC58"/>
<evidence type="ECO:0000256" key="10">
    <source>
        <dbReference type="ARBA" id="ARBA00023136"/>
    </source>
</evidence>
<dbReference type="FunFam" id="1.20.1270.60:FF:000022">
    <property type="entry name" value="Sorting nexin 3 protein"/>
    <property type="match status" value="1"/>
</dbReference>
<reference evidence="13 14" key="1">
    <citation type="journal article" date="2011" name="Proc. Natl. Acad. Sci. U.S.A.">
        <title>Evolutionary erosion of yeast sex chromosomes by mating-type switching accidents.</title>
        <authorList>
            <person name="Gordon J.L."/>
            <person name="Armisen D."/>
            <person name="Proux-Wera E."/>
            <person name="Oheigeartaigh S.S."/>
            <person name="Byrne K.P."/>
            <person name="Wolfe K.H."/>
        </authorList>
    </citation>
    <scope>NUCLEOTIDE SEQUENCE [LARGE SCALE GENOMIC DNA]</scope>
    <source>
        <strain evidence="14">ATCC 10597 / BCRC 20456 / CBS 421 / NBRC 0211 / NRRL Y-12639</strain>
    </source>
</reference>
<dbReference type="GO" id="GO:0005768">
    <property type="term" value="C:endosome"/>
    <property type="evidence" value="ECO:0007669"/>
    <property type="project" value="EnsemblFungi"/>
</dbReference>